<keyword evidence="1" id="KW-0812">Transmembrane</keyword>
<evidence type="ECO:0000313" key="2">
    <source>
        <dbReference type="EMBL" id="OCT74172.1"/>
    </source>
</evidence>
<feature type="transmembrane region" description="Helical" evidence="1">
    <location>
        <begin position="28"/>
        <end position="47"/>
    </location>
</feature>
<proteinExistence type="predicted"/>
<evidence type="ECO:0000256" key="1">
    <source>
        <dbReference type="SAM" id="Phobius"/>
    </source>
</evidence>
<reference evidence="3" key="1">
    <citation type="journal article" date="2016" name="Nature">
        <title>Genome evolution in the allotetraploid frog Xenopus laevis.</title>
        <authorList>
            <person name="Session A.M."/>
            <person name="Uno Y."/>
            <person name="Kwon T."/>
            <person name="Chapman J.A."/>
            <person name="Toyoda A."/>
            <person name="Takahashi S."/>
            <person name="Fukui A."/>
            <person name="Hikosaka A."/>
            <person name="Suzuki A."/>
            <person name="Kondo M."/>
            <person name="van Heeringen S.J."/>
            <person name="Quigley I."/>
            <person name="Heinz S."/>
            <person name="Ogino H."/>
            <person name="Ochi H."/>
            <person name="Hellsten U."/>
            <person name="Lyons J.B."/>
            <person name="Simakov O."/>
            <person name="Putnam N."/>
            <person name="Stites J."/>
            <person name="Kuroki Y."/>
            <person name="Tanaka T."/>
            <person name="Michiue T."/>
            <person name="Watanabe M."/>
            <person name="Bogdanovic O."/>
            <person name="Lister R."/>
            <person name="Georgiou G."/>
            <person name="Paranjpe S.S."/>
            <person name="van Kruijsbergen I."/>
            <person name="Shu S."/>
            <person name="Carlson J."/>
            <person name="Kinoshita T."/>
            <person name="Ohta Y."/>
            <person name="Mawaribuchi S."/>
            <person name="Jenkins J."/>
            <person name="Grimwood J."/>
            <person name="Schmutz J."/>
            <person name="Mitros T."/>
            <person name="Mozaffari S.V."/>
            <person name="Suzuki Y."/>
            <person name="Haramoto Y."/>
            <person name="Yamamoto T.S."/>
            <person name="Takagi C."/>
            <person name="Heald R."/>
            <person name="Miller K."/>
            <person name="Haudenschild C."/>
            <person name="Kitzman J."/>
            <person name="Nakayama T."/>
            <person name="Izutsu Y."/>
            <person name="Robert J."/>
            <person name="Fortriede J."/>
            <person name="Burns K."/>
            <person name="Lotay V."/>
            <person name="Karimi K."/>
            <person name="Yasuoka Y."/>
            <person name="Dichmann D.S."/>
            <person name="Flajnik M.F."/>
            <person name="Houston D.W."/>
            <person name="Shendure J."/>
            <person name="DuPasquier L."/>
            <person name="Vize P.D."/>
            <person name="Zorn A.M."/>
            <person name="Ito M."/>
            <person name="Marcotte E.M."/>
            <person name="Wallingford J.B."/>
            <person name="Ito Y."/>
            <person name="Asashima M."/>
            <person name="Ueno N."/>
            <person name="Matsuda Y."/>
            <person name="Veenstra G.J."/>
            <person name="Fujiyama A."/>
            <person name="Harland R.M."/>
            <person name="Taira M."/>
            <person name="Rokhsar D.S."/>
        </authorList>
    </citation>
    <scope>NUCLEOTIDE SEQUENCE [LARGE SCALE GENOMIC DNA]</scope>
    <source>
        <strain evidence="3">J</strain>
    </source>
</reference>
<accession>A0A974CJS7</accession>
<evidence type="ECO:0000313" key="3">
    <source>
        <dbReference type="Proteomes" id="UP000694892"/>
    </source>
</evidence>
<organism evidence="2 3">
    <name type="scientific">Xenopus laevis</name>
    <name type="common">African clawed frog</name>
    <dbReference type="NCBI Taxonomy" id="8355"/>
    <lineage>
        <taxon>Eukaryota</taxon>
        <taxon>Metazoa</taxon>
        <taxon>Chordata</taxon>
        <taxon>Craniata</taxon>
        <taxon>Vertebrata</taxon>
        <taxon>Euteleostomi</taxon>
        <taxon>Amphibia</taxon>
        <taxon>Batrachia</taxon>
        <taxon>Anura</taxon>
        <taxon>Pipoidea</taxon>
        <taxon>Pipidae</taxon>
        <taxon>Xenopodinae</taxon>
        <taxon>Xenopus</taxon>
        <taxon>Xenopus</taxon>
    </lineage>
</organism>
<keyword evidence="1" id="KW-0472">Membrane</keyword>
<dbReference type="Proteomes" id="UP000694892">
    <property type="component" value="Chromosome 6S"/>
</dbReference>
<keyword evidence="1" id="KW-1133">Transmembrane helix</keyword>
<name>A0A974CJS7_XENLA</name>
<protein>
    <submittedName>
        <fullName evidence="2">Uncharacterized protein</fullName>
    </submittedName>
</protein>
<dbReference type="EMBL" id="CM004477">
    <property type="protein sequence ID" value="OCT74172.1"/>
    <property type="molecule type" value="Genomic_DNA"/>
</dbReference>
<dbReference type="AlphaFoldDB" id="A0A974CJS7"/>
<sequence length="84" mass="9438">MSQGSNPFHSIVQICDCLPLFKQTLFSLLLYSANVSVLCICIIYIYLKCPCYSFPRCCRNLLYSSKATCLSITRSMLLALSNPT</sequence>
<gene>
    <name evidence="2" type="ORF">XELAEV_18033128mg</name>
</gene>